<dbReference type="EMBL" id="HBUF01353520">
    <property type="protein sequence ID" value="CAG6715736.1"/>
    <property type="molecule type" value="Transcribed_RNA"/>
</dbReference>
<dbReference type="EMBL" id="HBUF01199751">
    <property type="protein sequence ID" value="CAG6661479.1"/>
    <property type="molecule type" value="Transcribed_RNA"/>
</dbReference>
<dbReference type="EMBL" id="HBUF01199750">
    <property type="protein sequence ID" value="CAG6661478.1"/>
    <property type="molecule type" value="Transcribed_RNA"/>
</dbReference>
<proteinExistence type="inferred from homology"/>
<keyword evidence="10 14" id="KW-1133">Transmembrane helix</keyword>
<evidence type="ECO:0000256" key="4">
    <source>
        <dbReference type="ARBA" id="ARBA00011967"/>
    </source>
</evidence>
<dbReference type="EMBL" id="HBUF01041087">
    <property type="protein sequence ID" value="CAG6618156.1"/>
    <property type="molecule type" value="Transcribed_RNA"/>
</dbReference>
<feature type="transmembrane region" description="Helical" evidence="14">
    <location>
        <begin position="286"/>
        <end position="303"/>
    </location>
</feature>
<comment type="function">
    <text evidence="12">Dol-P-Glc:Glc(2)Man(9)GlcNAc(2)-PP-Dol alpha-1,2-glucosyltransferase that operates in the biosynthetic pathway of dolichol-linked oligosaccharides, the glycan precursors employed in protein asparagine (N)-glycosylation. The assembly of dolichol-linked oligosaccharides begins on the cytosolic side of the endoplasmic reticulum membrane and finishes in its lumen. The sequential addition of sugars to dolichol pyrophosphate produces dolichol-linked oligosaccharides containing fourteen sugars, including two GlcNAcs, nine mannoses and three glucoses. Once assembled, the oligosaccharide is transferred from the lipid to nascent proteins by oligosaccharyltransferases. In the lumen of the endoplasmic reticulum, adds the third and last glucose residue from dolichyl phosphate glucose (Dol-P-Glc) onto the lipid-linked oligosaccharide intermediate Glc(2)Man(9)GlcNAc(2)-PP-Dol to produce Glc(3)Man(9)GlcNAc(2)-PP-Dol.</text>
</comment>
<accession>A0A8D8PXV8</accession>
<dbReference type="GO" id="GO:0005789">
    <property type="term" value="C:endoplasmic reticulum membrane"/>
    <property type="evidence" value="ECO:0007669"/>
    <property type="project" value="UniProtKB-SubCell"/>
</dbReference>
<evidence type="ECO:0000256" key="1">
    <source>
        <dbReference type="ARBA" id="ARBA00004477"/>
    </source>
</evidence>
<dbReference type="GO" id="GO:0006488">
    <property type="term" value="P:dolichol-linked oligosaccharide biosynthetic process"/>
    <property type="evidence" value="ECO:0007669"/>
    <property type="project" value="UniProtKB-UniRule"/>
</dbReference>
<evidence type="ECO:0000256" key="2">
    <source>
        <dbReference type="ARBA" id="ARBA00004922"/>
    </source>
</evidence>
<feature type="transmembrane region" description="Helical" evidence="14">
    <location>
        <begin position="250"/>
        <end position="266"/>
    </location>
</feature>
<keyword evidence="11 14" id="KW-0472">Membrane</keyword>
<evidence type="ECO:0000313" key="15">
    <source>
        <dbReference type="EMBL" id="CAG6618156.1"/>
    </source>
</evidence>
<feature type="transmembrane region" description="Helical" evidence="14">
    <location>
        <begin position="315"/>
        <end position="333"/>
    </location>
</feature>
<feature type="transmembrane region" description="Helical" evidence="14">
    <location>
        <begin position="364"/>
        <end position="381"/>
    </location>
</feature>
<protein>
    <recommendedName>
        <fullName evidence="5 14">Dol-P-Glc:Glc(2)Man(9)GlcNAc(2)-PP-Dol alpha-1,2-glucosyltransferase</fullName>
        <ecNumber evidence="4 14">2.4.1.256</ecNumber>
    </recommendedName>
</protein>
<evidence type="ECO:0000256" key="12">
    <source>
        <dbReference type="ARBA" id="ARBA00044727"/>
    </source>
</evidence>
<dbReference type="AlphaFoldDB" id="A0A8D8PXV8"/>
<feature type="transmembrane region" description="Helical" evidence="14">
    <location>
        <begin position="432"/>
        <end position="451"/>
    </location>
</feature>
<name>A0A8D8PXV8_9HEMI</name>
<comment type="similarity">
    <text evidence="3 14">Belongs to the ALG10 glucosyltransferase family.</text>
</comment>
<keyword evidence="8 14" id="KW-0812">Transmembrane</keyword>
<feature type="transmembrane region" description="Helical" evidence="14">
    <location>
        <begin position="388"/>
        <end position="412"/>
    </location>
</feature>
<dbReference type="EMBL" id="HBUF01595875">
    <property type="protein sequence ID" value="CAG6774755.1"/>
    <property type="molecule type" value="Transcribed_RNA"/>
</dbReference>
<keyword evidence="6 14" id="KW-0328">Glycosyltransferase</keyword>
<dbReference type="EMBL" id="HBUF01199749">
    <property type="protein sequence ID" value="CAG6661477.1"/>
    <property type="molecule type" value="Transcribed_RNA"/>
</dbReference>
<dbReference type="PIRSF" id="PIRSF028810">
    <property type="entry name" value="Alpha1_2_glucosyltferase_Alg10"/>
    <property type="match status" value="1"/>
</dbReference>
<evidence type="ECO:0000256" key="3">
    <source>
        <dbReference type="ARBA" id="ARBA00010600"/>
    </source>
</evidence>
<evidence type="ECO:0000256" key="10">
    <source>
        <dbReference type="ARBA" id="ARBA00022989"/>
    </source>
</evidence>
<sequence>MAKSESRFSSFFTVRLFQLVCFVTFSLVSVLISYFFNYTQPNPFIDELFHIPQAAKFCKGNFFEWDQKITTLPGLYLFSIGIFKPIGLLLKYDICTVNILRSTNLICAIFNFYLIYEILKVKNISKEGIDQKSLFKILLSALNISTFPVLYFFSFLYYTDVLSTSMILLMYALHLQSKHQLSAAMGFFSVVVRQTNIIWVFYIGAELVLTDLEVFFEKISKKSSIHKGSYLKVSQAMFKQLISRGTHKKVLGFAVVLFLFVLFVMLNQGIVVGDRSSHTPVLNVPQMFYFATFCLFFSLPYALRSLQQFGKLVFSIDRAFIVFLWLVSFYYVVQQNTLVHQYTLADNRHYAFYIWKRLYENIPYFRYFMVPVYVFAFFHIMKNCTFKFFLLYLICVVLCLVPQKLLEFRYFILPYILYRLHFNVNSLRWWELALEFVINSLVNIATIYIFFTKKFYWEDSADIQRIMW</sequence>
<dbReference type="EMBL" id="HBUF01353521">
    <property type="protein sequence ID" value="CAG6715738.1"/>
    <property type="molecule type" value="Transcribed_RNA"/>
</dbReference>
<evidence type="ECO:0000256" key="14">
    <source>
        <dbReference type="PIRNR" id="PIRNR028810"/>
    </source>
</evidence>
<evidence type="ECO:0000256" key="8">
    <source>
        <dbReference type="ARBA" id="ARBA00022692"/>
    </source>
</evidence>
<dbReference type="PANTHER" id="PTHR12989">
    <property type="entry name" value="ALPHA-1,2-GLUCOSYLTRANSFERASE ALG10"/>
    <property type="match status" value="1"/>
</dbReference>
<dbReference type="InterPro" id="IPR016900">
    <property type="entry name" value="Alg10"/>
</dbReference>
<evidence type="ECO:0000256" key="6">
    <source>
        <dbReference type="ARBA" id="ARBA00022676"/>
    </source>
</evidence>
<dbReference type="EMBL" id="HBUF01353522">
    <property type="protein sequence ID" value="CAG6715740.1"/>
    <property type="molecule type" value="Transcribed_RNA"/>
</dbReference>
<dbReference type="Pfam" id="PF04922">
    <property type="entry name" value="DIE2_ALG10"/>
    <property type="match status" value="1"/>
</dbReference>
<dbReference type="EMBL" id="HBUF01041089">
    <property type="protein sequence ID" value="CAG6618158.1"/>
    <property type="molecule type" value="Transcribed_RNA"/>
</dbReference>
<evidence type="ECO:0000256" key="9">
    <source>
        <dbReference type="ARBA" id="ARBA00022824"/>
    </source>
</evidence>
<comment type="pathway">
    <text evidence="2">Protein modification; protein glycosylation.</text>
</comment>
<feature type="transmembrane region" description="Helical" evidence="14">
    <location>
        <begin position="99"/>
        <end position="116"/>
    </location>
</feature>
<feature type="transmembrane region" description="Helical" evidence="14">
    <location>
        <begin position="137"/>
        <end position="158"/>
    </location>
</feature>
<comment type="catalytic activity">
    <reaction evidence="13">
        <text>an alpha-D-Glc-(1-&gt;3)-alpha-D-Glc-(1-&gt;3)-alpha-D-Man-(1-&gt;2)-alpha-D-Man-(1-&gt;2)-alpha-D-Man-(1-&gt;3)-[alpha-D-Man-(1-&gt;2)-alpha-D-Man-(1-&gt;3)-[alpha-D-Man-(1-&gt;2)-alpha-D-Man-(1-&gt;6)]-alpha-D-Man-(1-&gt;6)]-beta-D-Man-(1-&gt;4)-beta-D-GlcNAc-(1-&gt;4)-alpha-D-GlcNAc-diphospho-di-trans,poly-cis-dolichol + a di-trans,poly-cis-dolichyl beta-D-glucosyl phosphate = a alpha-D-Glc-(1-&gt;2)-alpha-D-Glc-(1-&gt;3)-alpha-D-Glc-(1-&gt;3)-alpha-D-Man-(1-&gt;2)-alpha-D-Man-(1-&gt;2)-alpha-D-Man-(1-&gt;3)-[alpha-D-Man-(1-&gt;2)-alpha-D-Man-(1-&gt;3)-[alpha-D-Man-(1-&gt;2)-alpha-D-Man-(1-&gt;6)]-alpha-D-Man-(1-&gt;6)]-beta-D-Man-(1-&gt;4)-beta-D-GlcNAc-(1-&gt;4)-alpha-D-GlcNAc-diphospho-di-trans,poly-cis-dolichol + a di-trans,poly-cis-dolichyl phosphate + H(+)</text>
        <dbReference type="Rhea" id="RHEA:29543"/>
        <dbReference type="Rhea" id="RHEA-COMP:19498"/>
        <dbReference type="Rhea" id="RHEA-COMP:19502"/>
        <dbReference type="Rhea" id="RHEA-COMP:19512"/>
        <dbReference type="Rhea" id="RHEA-COMP:19522"/>
        <dbReference type="ChEBI" id="CHEBI:15378"/>
        <dbReference type="ChEBI" id="CHEBI:57525"/>
        <dbReference type="ChEBI" id="CHEBI:57683"/>
        <dbReference type="ChEBI" id="CHEBI:132522"/>
        <dbReference type="ChEBI" id="CHEBI:132523"/>
        <dbReference type="EC" id="2.4.1.256"/>
    </reaction>
    <physiologicalReaction direction="left-to-right" evidence="13">
        <dbReference type="Rhea" id="RHEA:29544"/>
    </physiologicalReaction>
</comment>
<dbReference type="EMBL" id="HBUF01595876">
    <property type="protein sequence ID" value="CAG6774756.1"/>
    <property type="molecule type" value="Transcribed_RNA"/>
</dbReference>
<evidence type="ECO:0000256" key="11">
    <source>
        <dbReference type="ARBA" id="ARBA00023136"/>
    </source>
</evidence>
<keyword evidence="7 15" id="KW-0808">Transferase</keyword>
<evidence type="ECO:0000256" key="13">
    <source>
        <dbReference type="ARBA" id="ARBA00048064"/>
    </source>
</evidence>
<feature type="transmembrane region" description="Helical" evidence="14">
    <location>
        <begin position="12"/>
        <end position="36"/>
    </location>
</feature>
<reference evidence="15" key="1">
    <citation type="submission" date="2021-05" db="EMBL/GenBank/DDBJ databases">
        <authorList>
            <person name="Alioto T."/>
            <person name="Alioto T."/>
            <person name="Gomez Garrido J."/>
        </authorList>
    </citation>
    <scope>NUCLEOTIDE SEQUENCE</scope>
</reference>
<evidence type="ECO:0000256" key="7">
    <source>
        <dbReference type="ARBA" id="ARBA00022679"/>
    </source>
</evidence>
<dbReference type="EC" id="2.4.1.256" evidence="4 14"/>
<comment type="subcellular location">
    <subcellularLocation>
        <location evidence="1">Endoplasmic reticulum membrane</location>
        <topology evidence="1">Multi-pass membrane protein</topology>
    </subcellularLocation>
</comment>
<organism evidence="15">
    <name type="scientific">Cacopsylla melanoneura</name>
    <dbReference type="NCBI Taxonomy" id="428564"/>
    <lineage>
        <taxon>Eukaryota</taxon>
        <taxon>Metazoa</taxon>
        <taxon>Ecdysozoa</taxon>
        <taxon>Arthropoda</taxon>
        <taxon>Hexapoda</taxon>
        <taxon>Insecta</taxon>
        <taxon>Pterygota</taxon>
        <taxon>Neoptera</taxon>
        <taxon>Paraneoptera</taxon>
        <taxon>Hemiptera</taxon>
        <taxon>Sternorrhyncha</taxon>
        <taxon>Psylloidea</taxon>
        <taxon>Psyllidae</taxon>
        <taxon>Psyllinae</taxon>
        <taxon>Cacopsylla</taxon>
    </lineage>
</organism>
<evidence type="ECO:0000256" key="5">
    <source>
        <dbReference type="ARBA" id="ARBA00018512"/>
    </source>
</evidence>
<dbReference type="EMBL" id="HBUF01041088">
    <property type="protein sequence ID" value="CAG6618157.1"/>
    <property type="molecule type" value="Transcribed_RNA"/>
</dbReference>
<dbReference type="EMBL" id="HBUF01595874">
    <property type="protein sequence ID" value="CAG6774754.1"/>
    <property type="molecule type" value="Transcribed_RNA"/>
</dbReference>
<dbReference type="EMBL" id="HBUF01353519">
    <property type="protein sequence ID" value="CAG6715734.1"/>
    <property type="molecule type" value="Transcribed_RNA"/>
</dbReference>
<keyword evidence="9" id="KW-0256">Endoplasmic reticulum</keyword>
<comment type="caution">
    <text evidence="14">Lacks conserved residue(s) required for the propagation of feature annotation.</text>
</comment>
<dbReference type="PANTHER" id="PTHR12989:SF10">
    <property type="entry name" value="DOL-P-GLC:GLC(2)MAN(9)GLCNAC(2)-PP-DOL ALPHA-1,2-GLUCOSYLTRANSFERASE-RELATED"/>
    <property type="match status" value="1"/>
</dbReference>
<dbReference type="GO" id="GO:0106073">
    <property type="term" value="F:dolichyl pyrophosphate Glc2Man9GlcNAc2 alpha-1,2-glucosyltransferase activity"/>
    <property type="evidence" value="ECO:0007669"/>
    <property type="project" value="UniProtKB-UniRule"/>
</dbReference>